<dbReference type="InterPro" id="IPR000782">
    <property type="entry name" value="FAS1_domain"/>
</dbReference>
<sequence>MSSISNCCLFTAAVLIAFAIEIIATQTMDARIRDDSDLSQFYQLLEASQVANTTLTYRHVTVFAPTNRAFQKYNGTTKNLVLYHMSNFPKTIENLGDSISSELEGNPPLWVTRRPGTHGQEVYINNAKILIDRSNFQSKVSVGGDVKTQVLHIINEVLEPVRSNSMELPIYSPNAFEFLNQSENLDLGVHRLRIFRQRILTEKKEDVFKADGRYTFLIPVEEGFRPSPRPEKVDRVVIDGHVIPNHVLFTTPTPHNVPYQTLAFSDNVKVTVSFLKEHDKVYVQSNTLVGDAGHPTGVVLAEIIKPNIPVRNGVIHLIQRPLMVVDTTVKDFLEEKRDGPVYKFYEIIRDFGGDIMSTISHLRDVTLFAPSNAAFEEPGVQKILQDKERVKEMLNLHYVKDRLPIEKIKNKSVNQIPTAADKKKLYFNVAQEPNGNQIMTVEGGGVNATIITANIAATNGLIHIIDRVLGVPYTTVLEKLKTDPMLK</sequence>
<organism evidence="3 4">
    <name type="scientific">Apis cerana cerana</name>
    <name type="common">Oriental honeybee</name>
    <dbReference type="NCBI Taxonomy" id="94128"/>
    <lineage>
        <taxon>Eukaryota</taxon>
        <taxon>Metazoa</taxon>
        <taxon>Ecdysozoa</taxon>
        <taxon>Arthropoda</taxon>
        <taxon>Hexapoda</taxon>
        <taxon>Insecta</taxon>
        <taxon>Pterygota</taxon>
        <taxon>Neoptera</taxon>
        <taxon>Endopterygota</taxon>
        <taxon>Hymenoptera</taxon>
        <taxon>Apocrita</taxon>
        <taxon>Aculeata</taxon>
        <taxon>Apoidea</taxon>
        <taxon>Anthophila</taxon>
        <taxon>Apidae</taxon>
        <taxon>Apis</taxon>
    </lineage>
</organism>
<protein>
    <submittedName>
        <fullName evidence="3">Fasciclin-1</fullName>
    </submittedName>
</protein>
<evidence type="ECO:0000313" key="3">
    <source>
        <dbReference type="EMBL" id="PBC33028.1"/>
    </source>
</evidence>
<dbReference type="PROSITE" id="PS50213">
    <property type="entry name" value="FAS1"/>
    <property type="match status" value="3"/>
</dbReference>
<dbReference type="InterPro" id="IPR036378">
    <property type="entry name" value="FAS1_dom_sf"/>
</dbReference>
<dbReference type="AlphaFoldDB" id="A0A2A3EMS2"/>
<dbReference type="Proteomes" id="UP000242457">
    <property type="component" value="Unassembled WGS sequence"/>
</dbReference>
<dbReference type="GO" id="GO:0031012">
    <property type="term" value="C:extracellular matrix"/>
    <property type="evidence" value="ECO:0007669"/>
    <property type="project" value="TreeGrafter"/>
</dbReference>
<dbReference type="GO" id="GO:0007155">
    <property type="term" value="P:cell adhesion"/>
    <property type="evidence" value="ECO:0007669"/>
    <property type="project" value="TreeGrafter"/>
</dbReference>
<dbReference type="EMBL" id="KZ288208">
    <property type="protein sequence ID" value="PBC33028.1"/>
    <property type="molecule type" value="Genomic_DNA"/>
</dbReference>
<proteinExistence type="predicted"/>
<dbReference type="Pfam" id="PF02469">
    <property type="entry name" value="Fasciclin"/>
    <property type="match status" value="3"/>
</dbReference>
<feature type="signal peptide" evidence="1">
    <location>
        <begin position="1"/>
        <end position="19"/>
    </location>
</feature>
<dbReference type="InterPro" id="IPR050904">
    <property type="entry name" value="Adhesion/Biosynth-related"/>
</dbReference>
<feature type="chain" id="PRO_5011997126" evidence="1">
    <location>
        <begin position="20"/>
        <end position="487"/>
    </location>
</feature>
<feature type="domain" description="FAS1" evidence="2">
    <location>
        <begin position="25"/>
        <end position="158"/>
    </location>
</feature>
<reference evidence="3 4" key="1">
    <citation type="submission" date="2014-07" db="EMBL/GenBank/DDBJ databases">
        <title>Genomic and transcriptomic analysis on Apis cerana provide comprehensive insights into honey bee biology.</title>
        <authorList>
            <person name="Diao Q."/>
            <person name="Sun L."/>
            <person name="Zheng H."/>
            <person name="Zheng H."/>
            <person name="Xu S."/>
            <person name="Wang S."/>
            <person name="Zeng Z."/>
            <person name="Hu F."/>
            <person name="Su S."/>
            <person name="Wu J."/>
        </authorList>
    </citation>
    <scope>NUCLEOTIDE SEQUENCE [LARGE SCALE GENOMIC DNA]</scope>
    <source>
        <tissue evidence="3">Pupae without intestine</tissue>
    </source>
</reference>
<accession>A0A2A3EMS2</accession>
<name>A0A2A3EMS2_APICC</name>
<evidence type="ECO:0000313" key="4">
    <source>
        <dbReference type="Proteomes" id="UP000242457"/>
    </source>
</evidence>
<keyword evidence="1" id="KW-0732">Signal</keyword>
<dbReference type="GO" id="GO:0005615">
    <property type="term" value="C:extracellular space"/>
    <property type="evidence" value="ECO:0007669"/>
    <property type="project" value="TreeGrafter"/>
</dbReference>
<dbReference type="PANTHER" id="PTHR10900">
    <property type="entry name" value="PERIOSTIN-RELATED"/>
    <property type="match status" value="1"/>
</dbReference>
<feature type="domain" description="FAS1" evidence="2">
    <location>
        <begin position="172"/>
        <end position="322"/>
    </location>
</feature>
<keyword evidence="4" id="KW-1185">Reference proteome</keyword>
<dbReference type="GO" id="GO:0030198">
    <property type="term" value="P:extracellular matrix organization"/>
    <property type="evidence" value="ECO:0007669"/>
    <property type="project" value="TreeGrafter"/>
</dbReference>
<dbReference type="STRING" id="94128.A0A2A3EMS2"/>
<dbReference type="PANTHER" id="PTHR10900:SF80">
    <property type="entry name" value="FASCICLIN-1"/>
    <property type="match status" value="1"/>
</dbReference>
<dbReference type="Gene3D" id="2.30.180.10">
    <property type="entry name" value="FAS1 domain"/>
    <property type="match status" value="3"/>
</dbReference>
<dbReference type="SMART" id="SM00554">
    <property type="entry name" value="FAS1"/>
    <property type="match status" value="3"/>
</dbReference>
<evidence type="ECO:0000259" key="2">
    <source>
        <dbReference type="PROSITE" id="PS50213"/>
    </source>
</evidence>
<dbReference type="OrthoDB" id="7700931at2759"/>
<gene>
    <name evidence="3" type="ORF">APICC_10076</name>
</gene>
<dbReference type="GO" id="GO:0050839">
    <property type="term" value="F:cell adhesion molecule binding"/>
    <property type="evidence" value="ECO:0007669"/>
    <property type="project" value="TreeGrafter"/>
</dbReference>
<dbReference type="SUPFAM" id="SSF82153">
    <property type="entry name" value="FAS1 domain"/>
    <property type="match status" value="3"/>
</dbReference>
<feature type="domain" description="FAS1" evidence="2">
    <location>
        <begin position="328"/>
        <end position="469"/>
    </location>
</feature>
<evidence type="ECO:0000256" key="1">
    <source>
        <dbReference type="SAM" id="SignalP"/>
    </source>
</evidence>